<dbReference type="InterPro" id="IPR012349">
    <property type="entry name" value="Split_barrel_FMN-bd"/>
</dbReference>
<evidence type="ECO:0000256" key="2">
    <source>
        <dbReference type="ARBA" id="ARBA00023163"/>
    </source>
</evidence>
<evidence type="ECO:0000256" key="1">
    <source>
        <dbReference type="ARBA" id="ARBA00023015"/>
    </source>
</evidence>
<dbReference type="Gene3D" id="2.30.110.10">
    <property type="entry name" value="Electron Transport, Fmn-binding Protein, Chain A"/>
    <property type="match status" value="1"/>
</dbReference>
<keyword evidence="6" id="KW-1185">Reference proteome</keyword>
<dbReference type="OrthoDB" id="39175at2759"/>
<dbReference type="InterPro" id="IPR001138">
    <property type="entry name" value="Zn2Cys6_DnaBD"/>
</dbReference>
<keyword evidence="2" id="KW-0804">Transcription</keyword>
<dbReference type="SUPFAM" id="SSF50475">
    <property type="entry name" value="FMN-binding split barrel"/>
    <property type="match status" value="1"/>
</dbReference>
<gene>
    <name evidence="5" type="ORF">BO72DRAFT_524426</name>
</gene>
<dbReference type="GeneID" id="63867208"/>
<proteinExistence type="predicted"/>
<evidence type="ECO:0008006" key="7">
    <source>
        <dbReference type="Google" id="ProtNLM"/>
    </source>
</evidence>
<dbReference type="AlphaFoldDB" id="A0A8G1W2H2"/>
<protein>
    <recommendedName>
        <fullName evidence="7">Transcriptional regulator</fullName>
    </recommendedName>
</protein>
<evidence type="ECO:0000256" key="4">
    <source>
        <dbReference type="SAM" id="MobiDB-lite"/>
    </source>
</evidence>
<dbReference type="GO" id="GO:0008270">
    <property type="term" value="F:zinc ion binding"/>
    <property type="evidence" value="ECO:0007669"/>
    <property type="project" value="InterPro"/>
</dbReference>
<keyword evidence="3" id="KW-0539">Nucleus</keyword>
<sequence length="775" mass="86422">MFIPSVHAETDTEALLQFIHENPLGLLITGIPSSVHDFLQCTHVPFVLDPPSQNEPARLRAHIAKQNPQVKALLETATKDTDTNNSALEILTHAQEVLVVFTGSHHHYVTPKFYTQTKPDTGKVVPTWNYAAVQVYGKLSVYYDSRRADTGAFLAKQMRDLSERCERGIMGFTGEGGRAGPWTVEDAPERYIELMQRNIVGVEIEICKVEGKVKMSQEMRKGDREGVVRGFAELGGETGKAVSELCDEEKPACGTCVRLGKECEYLKPGLKFQIVTGQSSRSPSEDGAPSNATAQELAGDQASSIQNEQRLRIGTNSLVRSLQTTERDVFYTTYWEDRCLPALHPVFHSTTLLIPDMPIIRDAVLALSSCNISRLRGERKVSATALMGPWSPSLTHQTASHLYYSSAIRRLAALTLADFHHNNTVILTTLVLFAHLESAMGNFKGFCCHVQGIMNLLEWRQGVADPTIRSLLTSWMQIRYVVWWARAYFSSVEIHQQLPSIPLPVSLVKDSPRTQHGRRVLALSIMCESHRLNFNAVFQYSRDQINPRRAEEDPATCISRLRQQAATLDEWLAHLPPAEQPIYGPIDPTGNPTIHFSSHDAALNYAYHVVARIMQCSSFLALLQNPHSTFLDHEPHEEDMWVQTLVRIAQGTDMQTSLTRNSYTIGFTGLLLAGILRCRSLSTGLEIEQWLQRLLDLQPTEEGAFPVYQTLSVVQAINRQRAVGRDVFAVTQPVDDGGGLPKVTAYNSQSISCLVFHGYCRRMGVVFEECVVLGG</sequence>
<dbReference type="RefSeq" id="XP_040805507.1">
    <property type="nucleotide sequence ID" value="XM_040949873.1"/>
</dbReference>
<reference evidence="5 6" key="1">
    <citation type="submission" date="2018-02" db="EMBL/GenBank/DDBJ databases">
        <title>The genomes of Aspergillus section Nigri reveals drivers in fungal speciation.</title>
        <authorList>
            <consortium name="DOE Joint Genome Institute"/>
            <person name="Vesth T.C."/>
            <person name="Nybo J."/>
            <person name="Theobald S."/>
            <person name="Brandl J."/>
            <person name="Frisvad J.C."/>
            <person name="Nielsen K.F."/>
            <person name="Lyhne E.K."/>
            <person name="Kogle M.E."/>
            <person name="Kuo A."/>
            <person name="Riley R."/>
            <person name="Clum A."/>
            <person name="Nolan M."/>
            <person name="Lipzen A."/>
            <person name="Salamov A."/>
            <person name="Henrissat B."/>
            <person name="Wiebenga A."/>
            <person name="De vries R.P."/>
            <person name="Grigoriev I.V."/>
            <person name="Mortensen U.H."/>
            <person name="Andersen M.R."/>
            <person name="Baker S.E."/>
        </authorList>
    </citation>
    <scope>NUCLEOTIDE SEQUENCE [LARGE SCALE GENOMIC DNA]</scope>
    <source>
        <strain evidence="5 6">CBS 313.89</strain>
    </source>
</reference>
<dbReference type="Pfam" id="PF04299">
    <property type="entry name" value="FMN_bind_2"/>
    <property type="match status" value="1"/>
</dbReference>
<accession>A0A8G1W2H2</accession>
<dbReference type="VEuPathDB" id="FungiDB:BO72DRAFT_524426"/>
<keyword evidence="1" id="KW-0805">Transcription regulation</keyword>
<dbReference type="PANTHER" id="PTHR35802:SF1">
    <property type="entry name" value="PROTEASE SYNTHASE AND SPORULATION PROTEIN PAI 2"/>
    <property type="match status" value="1"/>
</dbReference>
<dbReference type="InterPro" id="IPR007396">
    <property type="entry name" value="TR_PAI2-type"/>
</dbReference>
<evidence type="ECO:0000313" key="6">
    <source>
        <dbReference type="Proteomes" id="UP000249789"/>
    </source>
</evidence>
<feature type="region of interest" description="Disordered" evidence="4">
    <location>
        <begin position="277"/>
        <end position="306"/>
    </location>
</feature>
<dbReference type="Proteomes" id="UP000249789">
    <property type="component" value="Unassembled WGS sequence"/>
</dbReference>
<name>A0A8G1W2H2_9EURO</name>
<evidence type="ECO:0000256" key="3">
    <source>
        <dbReference type="ARBA" id="ARBA00023242"/>
    </source>
</evidence>
<evidence type="ECO:0000313" key="5">
    <source>
        <dbReference type="EMBL" id="RAK81497.1"/>
    </source>
</evidence>
<dbReference type="GO" id="GO:0000981">
    <property type="term" value="F:DNA-binding transcription factor activity, RNA polymerase II-specific"/>
    <property type="evidence" value="ECO:0007669"/>
    <property type="project" value="InterPro"/>
</dbReference>
<dbReference type="CDD" id="cd12148">
    <property type="entry name" value="fungal_TF_MHR"/>
    <property type="match status" value="1"/>
</dbReference>
<organism evidence="5 6">
    <name type="scientific">Aspergillus fijiensis CBS 313.89</name>
    <dbReference type="NCBI Taxonomy" id="1448319"/>
    <lineage>
        <taxon>Eukaryota</taxon>
        <taxon>Fungi</taxon>
        <taxon>Dikarya</taxon>
        <taxon>Ascomycota</taxon>
        <taxon>Pezizomycotina</taxon>
        <taxon>Eurotiomycetes</taxon>
        <taxon>Eurotiomycetidae</taxon>
        <taxon>Eurotiales</taxon>
        <taxon>Aspergillaceae</taxon>
        <taxon>Aspergillus</taxon>
    </lineage>
</organism>
<dbReference type="PANTHER" id="PTHR35802">
    <property type="entry name" value="PROTEASE SYNTHASE AND SPORULATION PROTEIN PAI 2"/>
    <property type="match status" value="1"/>
</dbReference>
<dbReference type="EMBL" id="KZ824625">
    <property type="protein sequence ID" value="RAK81497.1"/>
    <property type="molecule type" value="Genomic_DNA"/>
</dbReference>
<dbReference type="CDD" id="cd00067">
    <property type="entry name" value="GAL4"/>
    <property type="match status" value="1"/>
</dbReference>